<keyword evidence="2" id="KW-0732">Signal</keyword>
<feature type="region of interest" description="Disordered" evidence="1">
    <location>
        <begin position="63"/>
        <end position="89"/>
    </location>
</feature>
<comment type="caution">
    <text evidence="3">The sequence shown here is derived from an EMBL/GenBank/DDBJ whole genome shotgun (WGS) entry which is preliminary data.</text>
</comment>
<evidence type="ECO:0000256" key="1">
    <source>
        <dbReference type="SAM" id="MobiDB-lite"/>
    </source>
</evidence>
<dbReference type="Proteomes" id="UP000653454">
    <property type="component" value="Unassembled WGS sequence"/>
</dbReference>
<evidence type="ECO:0000313" key="4">
    <source>
        <dbReference type="Proteomes" id="UP000653454"/>
    </source>
</evidence>
<keyword evidence="4" id="KW-1185">Reference proteome</keyword>
<sequence length="89" mass="8872">MHLLCSDITGPHIFNMKFLVLLAACVVVAACSQGADAAPAQSGVSDVQPAGFNNGYTGNGNSAQASVALSDSPPVTSEIPAEQIGSLLG</sequence>
<dbReference type="AlphaFoldDB" id="A0A8S4FEX6"/>
<feature type="chain" id="PRO_5035897557" evidence="2">
    <location>
        <begin position="38"/>
        <end position="89"/>
    </location>
</feature>
<dbReference type="EMBL" id="CAJHNJ030000033">
    <property type="protein sequence ID" value="CAG9127076.1"/>
    <property type="molecule type" value="Genomic_DNA"/>
</dbReference>
<feature type="signal peptide" evidence="2">
    <location>
        <begin position="1"/>
        <end position="37"/>
    </location>
</feature>
<protein>
    <submittedName>
        <fullName evidence="3">(diamondback moth) hypothetical protein</fullName>
    </submittedName>
</protein>
<proteinExistence type="predicted"/>
<name>A0A8S4FEX6_PLUXY</name>
<organism evidence="3 4">
    <name type="scientific">Plutella xylostella</name>
    <name type="common">Diamondback moth</name>
    <name type="synonym">Plutella maculipennis</name>
    <dbReference type="NCBI Taxonomy" id="51655"/>
    <lineage>
        <taxon>Eukaryota</taxon>
        <taxon>Metazoa</taxon>
        <taxon>Ecdysozoa</taxon>
        <taxon>Arthropoda</taxon>
        <taxon>Hexapoda</taxon>
        <taxon>Insecta</taxon>
        <taxon>Pterygota</taxon>
        <taxon>Neoptera</taxon>
        <taxon>Endopterygota</taxon>
        <taxon>Lepidoptera</taxon>
        <taxon>Glossata</taxon>
        <taxon>Ditrysia</taxon>
        <taxon>Yponomeutoidea</taxon>
        <taxon>Plutellidae</taxon>
        <taxon>Plutella</taxon>
    </lineage>
</organism>
<evidence type="ECO:0000313" key="3">
    <source>
        <dbReference type="EMBL" id="CAG9127076.1"/>
    </source>
</evidence>
<feature type="compositionally biased region" description="Polar residues" evidence="1">
    <location>
        <begin position="63"/>
        <end position="75"/>
    </location>
</feature>
<reference evidence="3" key="1">
    <citation type="submission" date="2020-11" db="EMBL/GenBank/DDBJ databases">
        <authorList>
            <person name="Whiteford S."/>
        </authorList>
    </citation>
    <scope>NUCLEOTIDE SEQUENCE</scope>
</reference>
<evidence type="ECO:0000256" key="2">
    <source>
        <dbReference type="SAM" id="SignalP"/>
    </source>
</evidence>
<gene>
    <name evidence="3" type="ORF">PLXY2_LOCUS8826</name>
</gene>
<accession>A0A8S4FEX6</accession>